<dbReference type="EMBL" id="CM037614">
    <property type="protein sequence ID" value="KAH8017206.1"/>
    <property type="molecule type" value="Genomic_DNA"/>
</dbReference>
<name>A0ACB8GC18_9SAUR</name>
<organism evidence="1 2">
    <name type="scientific">Sphaerodactylus townsendi</name>
    <dbReference type="NCBI Taxonomy" id="933632"/>
    <lineage>
        <taxon>Eukaryota</taxon>
        <taxon>Metazoa</taxon>
        <taxon>Chordata</taxon>
        <taxon>Craniata</taxon>
        <taxon>Vertebrata</taxon>
        <taxon>Euteleostomi</taxon>
        <taxon>Lepidosauria</taxon>
        <taxon>Squamata</taxon>
        <taxon>Bifurcata</taxon>
        <taxon>Gekkota</taxon>
        <taxon>Sphaerodactylidae</taxon>
        <taxon>Sphaerodactylus</taxon>
    </lineage>
</organism>
<comment type="caution">
    <text evidence="1">The sequence shown here is derived from an EMBL/GenBank/DDBJ whole genome shotgun (WGS) entry which is preliminary data.</text>
</comment>
<proteinExistence type="predicted"/>
<sequence>MIIDSNLAPVTPLMNRFVEDLLDLTPAPNNGTHGSLNHLLKKPVYIPKFPEEASHPSSCPFTRRRTSTGDLGCSCDLLGLPQSQPQINVTALQEKVIEQYNLPFGRPRMLQKNLNYCLLHNNHYVNGYSKDIKMPLWSAYTVNKHDNRNASTEAVSSCLQIDNRIPLSPSQSCSFYKAHPQLNHGFLFPPNLIKDERSGSNEEFFTSNVVPMYRAFQVIWNYFSAVLLPTYATARNGLNVITGPVFDYDYNGLFDKPKEVKRLTNNSEVLIPTHYFIMLTSCKNISQTPLQCEGSLDVKSYIIPHREDNNESCTSGKTESMWVEERIRFHTARVRDIELLTGLSFFHERKQPLSDILQLKTYLPSLKKD</sequence>
<evidence type="ECO:0000313" key="1">
    <source>
        <dbReference type="EMBL" id="KAH8017206.1"/>
    </source>
</evidence>
<evidence type="ECO:0000313" key="2">
    <source>
        <dbReference type="Proteomes" id="UP000827872"/>
    </source>
</evidence>
<dbReference type="Proteomes" id="UP000827872">
    <property type="component" value="Linkage Group LG01"/>
</dbReference>
<gene>
    <name evidence="1" type="ORF">K3G42_027147</name>
</gene>
<keyword evidence="2" id="KW-1185">Reference proteome</keyword>
<accession>A0ACB8GC18</accession>
<protein>
    <submittedName>
        <fullName evidence="1">Uncharacterized protein</fullName>
    </submittedName>
</protein>
<reference evidence="1" key="1">
    <citation type="submission" date="2021-08" db="EMBL/GenBank/DDBJ databases">
        <title>The first chromosome-level gecko genome reveals the dynamic sex chromosomes of Neotropical dwarf geckos (Sphaerodactylidae: Sphaerodactylus).</title>
        <authorList>
            <person name="Pinto B.J."/>
            <person name="Keating S.E."/>
            <person name="Gamble T."/>
        </authorList>
    </citation>
    <scope>NUCLEOTIDE SEQUENCE</scope>
    <source>
        <strain evidence="1">TG3544</strain>
    </source>
</reference>